<dbReference type="PANTHER" id="PTHR33022">
    <property type="entry name" value="DUF1985 DOMAIN-CONTAINING PROTEIN"/>
    <property type="match status" value="1"/>
</dbReference>
<dbReference type="OrthoDB" id="1305982at2759"/>
<reference evidence="3" key="2">
    <citation type="journal article" date="2017" name="J. Anim. Genet.">
        <title>Multiple reference genome sequences of hot pepper reveal the massive evolution of plant disease resistance genes by retroduplication.</title>
        <authorList>
            <person name="Kim S."/>
            <person name="Park J."/>
            <person name="Yeom S.-I."/>
            <person name="Kim Y.-M."/>
            <person name="Seo E."/>
            <person name="Kim K.-T."/>
            <person name="Kim M.-S."/>
            <person name="Lee J.M."/>
            <person name="Cheong K."/>
            <person name="Shin H.-S."/>
            <person name="Kim S.-B."/>
            <person name="Han K."/>
            <person name="Lee J."/>
            <person name="Park M."/>
            <person name="Lee H.-A."/>
            <person name="Lee H.-Y."/>
            <person name="Lee Y."/>
            <person name="Oh S."/>
            <person name="Lee J.H."/>
            <person name="Choi E."/>
            <person name="Choi E."/>
            <person name="Lee S.E."/>
            <person name="Jeon J."/>
            <person name="Kim H."/>
            <person name="Choi G."/>
            <person name="Song H."/>
            <person name="Lee J."/>
            <person name="Lee S.-C."/>
            <person name="Kwon J.-K."/>
            <person name="Lee H.-Y."/>
            <person name="Koo N."/>
            <person name="Hong Y."/>
            <person name="Kim R.W."/>
            <person name="Kang W.-H."/>
            <person name="Huh J.H."/>
            <person name="Kang B.-C."/>
            <person name="Yang T.-J."/>
            <person name="Lee Y.-H."/>
            <person name="Bennetzen J.L."/>
            <person name="Choi D."/>
        </authorList>
    </citation>
    <scope>NUCLEOTIDE SEQUENCE [LARGE SCALE GENOMIC DNA]</scope>
    <source>
        <strain evidence="3">cv. PBC81</strain>
    </source>
</reference>
<evidence type="ECO:0008006" key="4">
    <source>
        <dbReference type="Google" id="ProtNLM"/>
    </source>
</evidence>
<dbReference type="InterPro" id="IPR038765">
    <property type="entry name" value="Papain-like_cys_pep_sf"/>
</dbReference>
<feature type="region of interest" description="Disordered" evidence="1">
    <location>
        <begin position="1"/>
        <end position="23"/>
    </location>
</feature>
<proteinExistence type="predicted"/>
<sequence length="495" mass="55988">MVYSSIATETESSPSKGTSETTKLHPPLYELALQVLSQSGAEDNEHGEEECFKRDDPNATSPSTEALFKTFSIDYYPVTIQCASATDLMGDFVVKKSYFGKYLDLLEDNNARFQMKIVYDLLKRRFMYANKDKMDEDGFVVVDDGSGSGVAVGANDAPLTVFETRNHYDYDHTGYTDFSPDFTTFSESSACKCQDCKAKHNRVINAINGLTASVKEMTSKRGVIPSKRISYPYTLLEIKVAKRRKKYIFKASSSIQKSKIATPLSLSCTAVQYVRATEEQHELKKVDVTVEAIVDEHNITVDNPSTASKEEEKVKLVSLGERKNYPFKGFNISDDAPKRLTKLINDYSEWTADELLKHHVGFNIPAGLPWHLVDEVYIPINCGDEFHWVLAVVILKERFVLSGRRLNHTGIKWVIHLLQYIEEIAQKTIGSLNYSLFVAAYVEYLSVGLQVSYDGLDFRLLRKRYAALLWKYGEAKAQKPYASDIKDPRRPKPNS</sequence>
<reference evidence="2 3" key="1">
    <citation type="journal article" date="2017" name="Genome Biol.">
        <title>New reference genome sequences of hot pepper reveal the massive evolution of plant disease-resistance genes by retroduplication.</title>
        <authorList>
            <person name="Kim S."/>
            <person name="Park J."/>
            <person name="Yeom S.I."/>
            <person name="Kim Y.M."/>
            <person name="Seo E."/>
            <person name="Kim K.T."/>
            <person name="Kim M.S."/>
            <person name="Lee J.M."/>
            <person name="Cheong K."/>
            <person name="Shin H.S."/>
            <person name="Kim S.B."/>
            <person name="Han K."/>
            <person name="Lee J."/>
            <person name="Park M."/>
            <person name="Lee H.A."/>
            <person name="Lee H.Y."/>
            <person name="Lee Y."/>
            <person name="Oh S."/>
            <person name="Lee J.H."/>
            <person name="Choi E."/>
            <person name="Choi E."/>
            <person name="Lee S.E."/>
            <person name="Jeon J."/>
            <person name="Kim H."/>
            <person name="Choi G."/>
            <person name="Song H."/>
            <person name="Lee J."/>
            <person name="Lee S.C."/>
            <person name="Kwon J.K."/>
            <person name="Lee H.Y."/>
            <person name="Koo N."/>
            <person name="Hong Y."/>
            <person name="Kim R.W."/>
            <person name="Kang W.H."/>
            <person name="Huh J.H."/>
            <person name="Kang B.C."/>
            <person name="Yang T.J."/>
            <person name="Lee Y.H."/>
            <person name="Bennetzen J.L."/>
            <person name="Choi D."/>
        </authorList>
    </citation>
    <scope>NUCLEOTIDE SEQUENCE [LARGE SCALE GENOMIC DNA]</scope>
    <source>
        <strain evidence="3">cv. PBC81</strain>
    </source>
</reference>
<dbReference type="PANTHER" id="PTHR33022:SF13">
    <property type="entry name" value="UBIQUITIN-LIKE PROTEASE FAMILY PROFILE DOMAIN-CONTAINING PROTEIN"/>
    <property type="match status" value="1"/>
</dbReference>
<gene>
    <name evidence="2" type="ORF">CQW23_19487</name>
</gene>
<keyword evidence="3" id="KW-1185">Reference proteome</keyword>
<dbReference type="EMBL" id="MLFT02000008">
    <property type="protein sequence ID" value="PHT40633.1"/>
    <property type="molecule type" value="Genomic_DNA"/>
</dbReference>
<dbReference type="AlphaFoldDB" id="A0A2G2W5X7"/>
<accession>A0A2G2W5X7</accession>
<evidence type="ECO:0000313" key="3">
    <source>
        <dbReference type="Proteomes" id="UP000224567"/>
    </source>
</evidence>
<organism evidence="2 3">
    <name type="scientific">Capsicum baccatum</name>
    <name type="common">Peruvian pepper</name>
    <dbReference type="NCBI Taxonomy" id="33114"/>
    <lineage>
        <taxon>Eukaryota</taxon>
        <taxon>Viridiplantae</taxon>
        <taxon>Streptophyta</taxon>
        <taxon>Embryophyta</taxon>
        <taxon>Tracheophyta</taxon>
        <taxon>Spermatophyta</taxon>
        <taxon>Magnoliopsida</taxon>
        <taxon>eudicotyledons</taxon>
        <taxon>Gunneridae</taxon>
        <taxon>Pentapetalae</taxon>
        <taxon>asterids</taxon>
        <taxon>lamiids</taxon>
        <taxon>Solanales</taxon>
        <taxon>Solanaceae</taxon>
        <taxon>Solanoideae</taxon>
        <taxon>Capsiceae</taxon>
        <taxon>Capsicum</taxon>
    </lineage>
</organism>
<feature type="region of interest" description="Disordered" evidence="1">
    <location>
        <begin position="39"/>
        <end position="61"/>
    </location>
</feature>
<dbReference type="SUPFAM" id="SSF54001">
    <property type="entry name" value="Cysteine proteinases"/>
    <property type="match status" value="1"/>
</dbReference>
<evidence type="ECO:0000313" key="2">
    <source>
        <dbReference type="EMBL" id="PHT40633.1"/>
    </source>
</evidence>
<name>A0A2G2W5X7_CAPBA</name>
<dbReference type="Proteomes" id="UP000224567">
    <property type="component" value="Unassembled WGS sequence"/>
</dbReference>
<feature type="compositionally biased region" description="Polar residues" evidence="1">
    <location>
        <begin position="1"/>
        <end position="21"/>
    </location>
</feature>
<comment type="caution">
    <text evidence="2">The sequence shown here is derived from an EMBL/GenBank/DDBJ whole genome shotgun (WGS) entry which is preliminary data.</text>
</comment>
<dbReference type="Gene3D" id="3.40.395.10">
    <property type="entry name" value="Adenoviral Proteinase, Chain A"/>
    <property type="match status" value="1"/>
</dbReference>
<protein>
    <recommendedName>
        <fullName evidence="4">Ubiquitin-like protease family profile domain-containing protein</fullName>
    </recommendedName>
</protein>
<evidence type="ECO:0000256" key="1">
    <source>
        <dbReference type="SAM" id="MobiDB-lite"/>
    </source>
</evidence>